<feature type="region of interest" description="Disordered" evidence="1">
    <location>
        <begin position="142"/>
        <end position="163"/>
    </location>
</feature>
<dbReference type="AlphaFoldDB" id="A0ABD3XJN3"/>
<feature type="region of interest" description="Disordered" evidence="1">
    <location>
        <begin position="202"/>
        <end position="264"/>
    </location>
</feature>
<evidence type="ECO:0000256" key="1">
    <source>
        <dbReference type="SAM" id="MobiDB-lite"/>
    </source>
</evidence>
<feature type="compositionally biased region" description="Polar residues" evidence="1">
    <location>
        <begin position="255"/>
        <end position="264"/>
    </location>
</feature>
<evidence type="ECO:0000313" key="2">
    <source>
        <dbReference type="EMBL" id="KAL3885821.1"/>
    </source>
</evidence>
<organism evidence="2 3">
    <name type="scientific">Sinanodonta woodiana</name>
    <name type="common">Chinese pond mussel</name>
    <name type="synonym">Anodonta woodiana</name>
    <dbReference type="NCBI Taxonomy" id="1069815"/>
    <lineage>
        <taxon>Eukaryota</taxon>
        <taxon>Metazoa</taxon>
        <taxon>Spiralia</taxon>
        <taxon>Lophotrochozoa</taxon>
        <taxon>Mollusca</taxon>
        <taxon>Bivalvia</taxon>
        <taxon>Autobranchia</taxon>
        <taxon>Heteroconchia</taxon>
        <taxon>Palaeoheterodonta</taxon>
        <taxon>Unionida</taxon>
        <taxon>Unionoidea</taxon>
        <taxon>Unionidae</taxon>
        <taxon>Unioninae</taxon>
        <taxon>Sinanodonta</taxon>
    </lineage>
</organism>
<sequence>MMVKGLKAHIVEAPPFERTIGPKMTDVHFHGLPKKIQTVEIGRKLHDRFKVLNQGSRPETFWEYSNITTGVRIIKVKKEDAKRIPAFFYVMGFKIRSWYRECERYRKCPRCNIVGHGPWECKAMKPTDPTQPKSYAEVAAGVSNNTGPERSQAQQPIPEERWKDILTPCKTPRKLEIHCINHNPFDALNDEETQKENELLKEMEATEPRGTSAPKSKARAAKKEESNKSLVLSGGKQEGKREKQRKRKRTVQILRCNTGSKGTR</sequence>
<comment type="caution">
    <text evidence="2">The sequence shown here is derived from an EMBL/GenBank/DDBJ whole genome shotgun (WGS) entry which is preliminary data.</text>
</comment>
<reference evidence="2 3" key="1">
    <citation type="submission" date="2024-11" db="EMBL/GenBank/DDBJ databases">
        <title>Chromosome-level genome assembly of the freshwater bivalve Anodonta woodiana.</title>
        <authorList>
            <person name="Chen X."/>
        </authorList>
    </citation>
    <scope>NUCLEOTIDE SEQUENCE [LARGE SCALE GENOMIC DNA]</scope>
    <source>
        <strain evidence="2">MN2024</strain>
        <tissue evidence="2">Gills</tissue>
    </source>
</reference>
<accession>A0ABD3XJN3</accession>
<protein>
    <submittedName>
        <fullName evidence="2">Uncharacterized protein</fullName>
    </submittedName>
</protein>
<proteinExistence type="predicted"/>
<keyword evidence="3" id="KW-1185">Reference proteome</keyword>
<dbReference type="EMBL" id="JBJQND010000002">
    <property type="protein sequence ID" value="KAL3885821.1"/>
    <property type="molecule type" value="Genomic_DNA"/>
</dbReference>
<dbReference type="Proteomes" id="UP001634394">
    <property type="component" value="Unassembled WGS sequence"/>
</dbReference>
<evidence type="ECO:0000313" key="3">
    <source>
        <dbReference type="Proteomes" id="UP001634394"/>
    </source>
</evidence>
<gene>
    <name evidence="2" type="ORF">ACJMK2_025857</name>
</gene>
<feature type="compositionally biased region" description="Polar residues" evidence="1">
    <location>
        <begin position="142"/>
        <end position="155"/>
    </location>
</feature>
<name>A0ABD3XJN3_SINWO</name>